<keyword evidence="2" id="KW-1185">Reference proteome</keyword>
<evidence type="ECO:0000313" key="2">
    <source>
        <dbReference type="Proteomes" id="UP000831701"/>
    </source>
</evidence>
<protein>
    <submittedName>
        <fullName evidence="1">Uncharacterized protein</fullName>
    </submittedName>
</protein>
<reference evidence="1" key="1">
    <citation type="submission" date="2022-04" db="EMBL/GenBank/DDBJ databases">
        <title>Jade perch genome.</title>
        <authorList>
            <person name="Chao B."/>
        </authorList>
    </citation>
    <scope>NUCLEOTIDE SEQUENCE</scope>
    <source>
        <strain evidence="1">CB-2022</strain>
    </source>
</reference>
<comment type="caution">
    <text evidence="1">The sequence shown here is derived from an EMBL/GenBank/DDBJ whole genome shotgun (WGS) entry which is preliminary data.</text>
</comment>
<name>A0ACB8WKK8_9TELE</name>
<gene>
    <name evidence="1" type="ORF">L3Q82_008091</name>
</gene>
<organism evidence="1 2">
    <name type="scientific">Scortum barcoo</name>
    <name type="common">barcoo grunter</name>
    <dbReference type="NCBI Taxonomy" id="214431"/>
    <lineage>
        <taxon>Eukaryota</taxon>
        <taxon>Metazoa</taxon>
        <taxon>Chordata</taxon>
        <taxon>Craniata</taxon>
        <taxon>Vertebrata</taxon>
        <taxon>Euteleostomi</taxon>
        <taxon>Actinopterygii</taxon>
        <taxon>Neopterygii</taxon>
        <taxon>Teleostei</taxon>
        <taxon>Neoteleostei</taxon>
        <taxon>Acanthomorphata</taxon>
        <taxon>Eupercaria</taxon>
        <taxon>Centrarchiformes</taxon>
        <taxon>Terapontoidei</taxon>
        <taxon>Terapontidae</taxon>
        <taxon>Scortum</taxon>
    </lineage>
</organism>
<sequence length="152" mass="16602">MPPGGLVLLRRAPLLGVSCCGGAKLVAALQRCGVSCGCCVKVCAANLLESKVQGALVRSRFQNIAEMDTPSGFFFGLERKNGQKKVIHALLSDAGQELVEPGQIRRRAVEFYRSLYSSEYEEDNTLQEEFCSGLPQVLHRDQLPASRAFEVV</sequence>
<dbReference type="Proteomes" id="UP000831701">
    <property type="component" value="Chromosome 8"/>
</dbReference>
<dbReference type="EMBL" id="CM041538">
    <property type="protein sequence ID" value="KAI3368388.1"/>
    <property type="molecule type" value="Genomic_DNA"/>
</dbReference>
<evidence type="ECO:0000313" key="1">
    <source>
        <dbReference type="EMBL" id="KAI3368388.1"/>
    </source>
</evidence>
<proteinExistence type="predicted"/>
<accession>A0ACB8WKK8</accession>